<dbReference type="EMBL" id="JAVRHM010000017">
    <property type="protein sequence ID" value="MDT0690967.1"/>
    <property type="molecule type" value="Genomic_DNA"/>
</dbReference>
<reference evidence="1 2" key="1">
    <citation type="submission" date="2023-09" db="EMBL/GenBank/DDBJ databases">
        <authorList>
            <person name="Rey-Velasco X."/>
        </authorList>
    </citation>
    <scope>NUCLEOTIDE SEQUENCE [LARGE SCALE GENOMIC DNA]</scope>
    <source>
        <strain evidence="1 2">F188</strain>
    </source>
</reference>
<proteinExistence type="predicted"/>
<dbReference type="InterPro" id="IPR025345">
    <property type="entry name" value="DUF4249"/>
</dbReference>
<sequence length="396" mass="44849">MWQYRISNFLKSLEKVFFLLFFLFILGCVEPVEVEEGKFESALVVESTLTDEFITQKVKISNAYPLGEERPVAEVGATVEVSDNEGNSYSFTEEENGIYLSERPFAVEPGISYQLEVNTASGKSYNSDPVVLPHAAVPIADVFSTQTNYQGQDGIGLIVDIGSGEETNYFKYEYKETYKIVSRFPKTREFILNEDGEPELVLKTYEDEICYNTVASNNVILRNTSNLSSNSEDGFLIRFLANDNPILAYRYSILVKQYSLSPEAYKFYETLQNLSDSENIFSQVQPGVLKGNINATEEGEFVIGYFSVASVSEKRTFFSYSDYYDPSQGRPVLTSYCDTIYDPPRDRLIALIENGGYLFYAADPVPFAPPIYTLMWAQCIDCRTLGSNEVPEFWIE</sequence>
<dbReference type="RefSeq" id="WP_311686012.1">
    <property type="nucleotide sequence ID" value="NZ_JAVRHM010000017.1"/>
</dbReference>
<evidence type="ECO:0000313" key="2">
    <source>
        <dbReference type="Proteomes" id="UP001261624"/>
    </source>
</evidence>
<organism evidence="1 2">
    <name type="scientific">Autumnicola patrickiae</name>
    <dbReference type="NCBI Taxonomy" id="3075591"/>
    <lineage>
        <taxon>Bacteria</taxon>
        <taxon>Pseudomonadati</taxon>
        <taxon>Bacteroidota</taxon>
        <taxon>Flavobacteriia</taxon>
        <taxon>Flavobacteriales</taxon>
        <taxon>Flavobacteriaceae</taxon>
        <taxon>Autumnicola</taxon>
    </lineage>
</organism>
<accession>A0ABU3E4P3</accession>
<gene>
    <name evidence="1" type="ORF">RM549_14315</name>
</gene>
<evidence type="ECO:0000313" key="1">
    <source>
        <dbReference type="EMBL" id="MDT0690967.1"/>
    </source>
</evidence>
<dbReference type="PROSITE" id="PS51257">
    <property type="entry name" value="PROKAR_LIPOPROTEIN"/>
    <property type="match status" value="1"/>
</dbReference>
<dbReference type="Proteomes" id="UP001261624">
    <property type="component" value="Unassembled WGS sequence"/>
</dbReference>
<name>A0ABU3E4P3_9FLAO</name>
<comment type="caution">
    <text evidence="1">The sequence shown here is derived from an EMBL/GenBank/DDBJ whole genome shotgun (WGS) entry which is preliminary data.</text>
</comment>
<dbReference type="Pfam" id="PF14054">
    <property type="entry name" value="DUF4249"/>
    <property type="match status" value="1"/>
</dbReference>
<protein>
    <submittedName>
        <fullName evidence="1">DUF4249 domain-containing protein</fullName>
    </submittedName>
</protein>
<keyword evidence="2" id="KW-1185">Reference proteome</keyword>